<dbReference type="EMBL" id="CP042277">
    <property type="protein sequence ID" value="QDY97848.1"/>
    <property type="molecule type" value="Genomic_DNA"/>
</dbReference>
<geneLocation type="plasmid" evidence="6">
    <name>pticfbp7129</name>
</geneLocation>
<protein>
    <submittedName>
        <fullName evidence="3">Alpha/beta hydrolase</fullName>
    </submittedName>
</protein>
<dbReference type="RefSeq" id="WP_065698644.1">
    <property type="nucleotide sequence ID" value="NC_002147.1"/>
</dbReference>
<keyword evidence="1" id="KW-0732">Signal</keyword>
<evidence type="ECO:0000259" key="2">
    <source>
        <dbReference type="Pfam" id="PF01738"/>
    </source>
</evidence>
<dbReference type="GeneID" id="86882541"/>
<geneLocation type="plasmid" evidence="5">
    <name>pti</name>
</geneLocation>
<dbReference type="GO" id="GO:0016787">
    <property type="term" value="F:hydrolase activity"/>
    <property type="evidence" value="ECO:0007669"/>
    <property type="project" value="UniProtKB-KW"/>
</dbReference>
<dbReference type="Proteomes" id="UP000298649">
    <property type="component" value="Plasmid pTiCFBP7129"/>
</dbReference>
<organism evidence="3 6">
    <name type="scientific">Agrobacterium tumefaciens</name>
    <dbReference type="NCBI Taxonomy" id="358"/>
    <lineage>
        <taxon>Bacteria</taxon>
        <taxon>Pseudomonadati</taxon>
        <taxon>Pseudomonadota</taxon>
        <taxon>Alphaproteobacteria</taxon>
        <taxon>Hyphomicrobiales</taxon>
        <taxon>Rhizobiaceae</taxon>
        <taxon>Rhizobium/Agrobacterium group</taxon>
        <taxon>Agrobacterium</taxon>
        <taxon>Agrobacterium tumefaciens complex</taxon>
    </lineage>
</organism>
<dbReference type="InterPro" id="IPR051049">
    <property type="entry name" value="Dienelactone_hydrolase-like"/>
</dbReference>
<proteinExistence type="predicted"/>
<dbReference type="AlphaFoldDB" id="A0A2C6AJE5"/>
<evidence type="ECO:0000256" key="1">
    <source>
        <dbReference type="SAM" id="SignalP"/>
    </source>
</evidence>
<name>A0A2C6AJE5_AGRTU</name>
<reference evidence="3 6" key="2">
    <citation type="submission" date="2019-04" db="EMBL/GenBank/DDBJ databases">
        <title>Complete genome sequence of Agrobacterium tumefaciens CFBP7129.</title>
        <authorList>
            <person name="Haryono M."/>
            <person name="Lin Y.-C."/>
            <person name="Lai E.-M."/>
            <person name="Kuo C.-H."/>
        </authorList>
    </citation>
    <scope>NUCLEOTIDE SEQUENCE [LARGE SCALE GENOMIC DNA]</scope>
    <source>
        <strain evidence="3 6">CFBP7129</strain>
        <plasmid evidence="6">pticfbp7129</plasmid>
        <plasmid evidence="3">pTiCFBP7129</plasmid>
    </source>
</reference>
<evidence type="ECO:0000313" key="5">
    <source>
        <dbReference type="Proteomes" id="UP000222296"/>
    </source>
</evidence>
<keyword evidence="3" id="KW-0614">Plasmid</keyword>
<dbReference type="InterPro" id="IPR002925">
    <property type="entry name" value="Dienelactn_hydro"/>
</dbReference>
<sequence length="251" mass="26136">MRLFNIIIATLAISFLPAGANAQSSRQRFTMATDSGGVLVESFGSCANATCPAVVILSGSKGFVAPVYDEIGQSLRAAGLNAYLVHVLSAADRDAIAKAGSARARIAYYAQRLPDWISAVQGVAAHLEGQPRHGGKVGVLGISLGAQIASAASVGRADIDALVLVDGGFPNGYSQPVRSLPPLHLIWGSADRTFPLSTGRELQRTAQQLGGPVTLDVYEGGTHDFFLRSGTRNAGAAHQSAANFLSSHLLR</sequence>
<dbReference type="Proteomes" id="UP000222296">
    <property type="component" value="Plasmid pTi"/>
</dbReference>
<evidence type="ECO:0000313" key="4">
    <source>
        <dbReference type="EMBL" id="QDY97848.1"/>
    </source>
</evidence>
<dbReference type="SUPFAM" id="SSF53474">
    <property type="entry name" value="alpha/beta-Hydrolases"/>
    <property type="match status" value="1"/>
</dbReference>
<keyword evidence="3" id="KW-0378">Hydrolase</keyword>
<dbReference type="PANTHER" id="PTHR46623">
    <property type="entry name" value="CARBOXYMETHYLENEBUTENOLIDASE-RELATED"/>
    <property type="match status" value="1"/>
</dbReference>
<evidence type="ECO:0000313" key="6">
    <source>
        <dbReference type="Proteomes" id="UP000298649"/>
    </source>
</evidence>
<geneLocation type="plasmid" evidence="3">
    <name>pTiCFBP7129</name>
</geneLocation>
<feature type="signal peptide" evidence="1">
    <location>
        <begin position="1"/>
        <end position="22"/>
    </location>
</feature>
<dbReference type="Gene3D" id="3.40.50.1820">
    <property type="entry name" value="alpha/beta hydrolase"/>
    <property type="match status" value="1"/>
</dbReference>
<reference evidence="4 5" key="1">
    <citation type="journal article" date="2017" name="Genome Announc.">
        <title>Draft Genome Sequence of Agrobacterium tumefaciens Biovar 1 Strain 186, Isolated from Walnut.</title>
        <authorList>
            <person name="Poret-Peterson A.T."/>
            <person name="Bhatnagar S."/>
            <person name="McClean A.E."/>
            <person name="Kluepfel D.A."/>
        </authorList>
    </citation>
    <scope>NUCLEOTIDE SEQUENCE [LARGE SCALE GENOMIC DNA]</scope>
    <source>
        <strain evidence="4 5">186</strain>
    </source>
</reference>
<feature type="chain" id="PRO_5044573155" evidence="1">
    <location>
        <begin position="23"/>
        <end position="251"/>
    </location>
</feature>
<dbReference type="PANTHER" id="PTHR46623:SF6">
    <property type="entry name" value="ALPHA_BETA-HYDROLASES SUPERFAMILY PROTEIN"/>
    <property type="match status" value="1"/>
</dbReference>
<geneLocation type="plasmid" evidence="4">
    <name>pTi</name>
</geneLocation>
<accession>A0A2C6AJE5</accession>
<feature type="domain" description="Dienelactone hydrolase" evidence="2">
    <location>
        <begin position="48"/>
        <end position="241"/>
    </location>
</feature>
<dbReference type="EMBL" id="CP039927">
    <property type="protein sequence ID" value="QCL98558.1"/>
    <property type="molecule type" value="Genomic_DNA"/>
</dbReference>
<reference evidence="4" key="3">
    <citation type="submission" date="2019-07" db="EMBL/GenBank/DDBJ databases">
        <authorList>
            <person name="Poret-Peterson A.T."/>
            <person name="Bhatnagar S."/>
            <person name="Chen L."/>
            <person name="McClean A.E."/>
            <person name="Kluepfel D.A."/>
        </authorList>
    </citation>
    <scope>NUCLEOTIDE SEQUENCE</scope>
    <source>
        <strain evidence="4">186</strain>
        <plasmid evidence="4">pTi</plasmid>
    </source>
</reference>
<dbReference type="Pfam" id="PF01738">
    <property type="entry name" value="DLH"/>
    <property type="match status" value="1"/>
</dbReference>
<gene>
    <name evidence="3" type="ORF">CFBP7129_30750</name>
    <name evidence="4" type="ORF">CG010_027245</name>
</gene>
<dbReference type="InterPro" id="IPR029058">
    <property type="entry name" value="AB_hydrolase_fold"/>
</dbReference>
<evidence type="ECO:0000313" key="3">
    <source>
        <dbReference type="EMBL" id="QCL98558.1"/>
    </source>
</evidence>